<accession>A0A1M4UJL7</accession>
<dbReference type="Proteomes" id="UP000184480">
    <property type="component" value="Unassembled WGS sequence"/>
</dbReference>
<dbReference type="AlphaFoldDB" id="A0A1M4UJL7"/>
<protein>
    <submittedName>
        <fullName evidence="1">Uncharacterized protein</fullName>
    </submittedName>
</protein>
<sequence length="85" mass="9847">MSKNKDKDFRDIIFARYIGQFLQANDSDTTIRKSSEEIAFDLSGMASFSADGISERMIQFGYRIGFDDQKPVWLLKEDNKNQIKD</sequence>
<evidence type="ECO:0000313" key="2">
    <source>
        <dbReference type="Proteomes" id="UP000184480"/>
    </source>
</evidence>
<dbReference type="RefSeq" id="WP_062175691.1">
    <property type="nucleotide sequence ID" value="NZ_BBXL01000001.1"/>
</dbReference>
<reference evidence="2" key="1">
    <citation type="submission" date="2016-11" db="EMBL/GenBank/DDBJ databases">
        <authorList>
            <person name="Varghese N."/>
            <person name="Submissions S."/>
        </authorList>
    </citation>
    <scope>NUCLEOTIDE SEQUENCE [LARGE SCALE GENOMIC DNA]</scope>
    <source>
        <strain evidence="2">DSM 27370</strain>
    </source>
</reference>
<keyword evidence="2" id="KW-1185">Reference proteome</keyword>
<gene>
    <name evidence="1" type="ORF">SAMN05444362_101622</name>
</gene>
<evidence type="ECO:0000313" key="1">
    <source>
        <dbReference type="EMBL" id="SHE56848.1"/>
    </source>
</evidence>
<dbReference type="OrthoDB" id="9939963at2"/>
<organism evidence="1 2">
    <name type="scientific">Dysgonomonas macrotermitis</name>
    <dbReference type="NCBI Taxonomy" id="1346286"/>
    <lineage>
        <taxon>Bacteria</taxon>
        <taxon>Pseudomonadati</taxon>
        <taxon>Bacteroidota</taxon>
        <taxon>Bacteroidia</taxon>
        <taxon>Bacteroidales</taxon>
        <taxon>Dysgonomonadaceae</taxon>
        <taxon>Dysgonomonas</taxon>
    </lineage>
</organism>
<name>A0A1M4UJL7_9BACT</name>
<proteinExistence type="predicted"/>
<dbReference type="STRING" id="1346286.SAMN05444362_101622"/>
<dbReference type="EMBL" id="FQUC01000001">
    <property type="protein sequence ID" value="SHE56848.1"/>
    <property type="molecule type" value="Genomic_DNA"/>
</dbReference>